<keyword evidence="2" id="KW-1185">Reference proteome</keyword>
<reference evidence="1 2" key="1">
    <citation type="submission" date="2020-08" db="EMBL/GenBank/DDBJ databases">
        <title>Plant Genome Project.</title>
        <authorList>
            <person name="Zhang R.-G."/>
        </authorList>
    </citation>
    <scope>NUCLEOTIDE SEQUENCE [LARGE SCALE GENOMIC DNA]</scope>
    <source>
        <tissue evidence="1">Rhizome</tissue>
    </source>
</reference>
<evidence type="ECO:0000313" key="2">
    <source>
        <dbReference type="Proteomes" id="UP000734854"/>
    </source>
</evidence>
<sequence>MRKRICNLSLLPRGSHLLDSLLVWHIIFLVISRYRNATDHHSVVFLFLSSRCLSLFSTEAGSVHLVVFDGTWRQAKKMHDRGGGEGVASDRAEWKGAKVEGAMVGFQARHLKPTKPCTKIKKKKEIIVEMMVARKSNGSTEEYNLKFQRDAIDVKTNFWAITMSSGSTREVSIPYGIVVWSTGIGTHFMNQVGQIRH</sequence>
<dbReference type="EMBL" id="JACMSC010000020">
    <property type="protein sequence ID" value="KAG6471457.1"/>
    <property type="molecule type" value="Genomic_DNA"/>
</dbReference>
<organism evidence="1 2">
    <name type="scientific">Zingiber officinale</name>
    <name type="common">Ginger</name>
    <name type="synonym">Amomum zingiber</name>
    <dbReference type="NCBI Taxonomy" id="94328"/>
    <lineage>
        <taxon>Eukaryota</taxon>
        <taxon>Viridiplantae</taxon>
        <taxon>Streptophyta</taxon>
        <taxon>Embryophyta</taxon>
        <taxon>Tracheophyta</taxon>
        <taxon>Spermatophyta</taxon>
        <taxon>Magnoliopsida</taxon>
        <taxon>Liliopsida</taxon>
        <taxon>Zingiberales</taxon>
        <taxon>Zingiberaceae</taxon>
        <taxon>Zingiber</taxon>
    </lineage>
</organism>
<comment type="caution">
    <text evidence="1">The sequence shown here is derived from an EMBL/GenBank/DDBJ whole genome shotgun (WGS) entry which is preliminary data.</text>
</comment>
<dbReference type="Proteomes" id="UP000734854">
    <property type="component" value="Unassembled WGS sequence"/>
</dbReference>
<proteinExistence type="predicted"/>
<name>A0A8J5ECA9_ZINOF</name>
<evidence type="ECO:0000313" key="1">
    <source>
        <dbReference type="EMBL" id="KAG6471457.1"/>
    </source>
</evidence>
<accession>A0A8J5ECA9</accession>
<gene>
    <name evidence="1" type="ORF">ZIOFF_068899</name>
</gene>
<protein>
    <submittedName>
        <fullName evidence="1">Uncharacterized protein</fullName>
    </submittedName>
</protein>
<dbReference type="AlphaFoldDB" id="A0A8J5ECA9"/>